<keyword evidence="3" id="KW-1185">Reference proteome</keyword>
<feature type="compositionally biased region" description="Polar residues" evidence="1">
    <location>
        <begin position="65"/>
        <end position="81"/>
    </location>
</feature>
<organism evidence="2 3">
    <name type="scientific">Neolecta irregularis (strain DAH-3)</name>
    <dbReference type="NCBI Taxonomy" id="1198029"/>
    <lineage>
        <taxon>Eukaryota</taxon>
        <taxon>Fungi</taxon>
        <taxon>Dikarya</taxon>
        <taxon>Ascomycota</taxon>
        <taxon>Taphrinomycotina</taxon>
        <taxon>Neolectales</taxon>
        <taxon>Neolectaceae</taxon>
        <taxon>Neolecta</taxon>
    </lineage>
</organism>
<dbReference type="AlphaFoldDB" id="A0A1U7LW88"/>
<evidence type="ECO:0000313" key="2">
    <source>
        <dbReference type="EMBL" id="OLL26889.1"/>
    </source>
</evidence>
<dbReference type="EMBL" id="LXFE01000138">
    <property type="protein sequence ID" value="OLL26889.1"/>
    <property type="molecule type" value="Genomic_DNA"/>
</dbReference>
<evidence type="ECO:0000256" key="1">
    <source>
        <dbReference type="SAM" id="MobiDB-lite"/>
    </source>
</evidence>
<dbReference type="Proteomes" id="UP000186594">
    <property type="component" value="Unassembled WGS sequence"/>
</dbReference>
<reference evidence="2 3" key="1">
    <citation type="submission" date="2016-04" db="EMBL/GenBank/DDBJ databases">
        <title>Evolutionary innovation and constraint leading to complex multicellularity in the Ascomycota.</title>
        <authorList>
            <person name="Cisse O."/>
            <person name="Nguyen A."/>
            <person name="Hewitt D.A."/>
            <person name="Jedd G."/>
            <person name="Stajich J.E."/>
        </authorList>
    </citation>
    <scope>NUCLEOTIDE SEQUENCE [LARGE SCALE GENOMIC DNA]</scope>
    <source>
        <strain evidence="2 3">DAH-3</strain>
    </source>
</reference>
<proteinExistence type="predicted"/>
<comment type="caution">
    <text evidence="2">The sequence shown here is derived from an EMBL/GenBank/DDBJ whole genome shotgun (WGS) entry which is preliminary data.</text>
</comment>
<gene>
    <name evidence="2" type="ORF">NEOLI_000695</name>
</gene>
<feature type="region of interest" description="Disordered" evidence="1">
    <location>
        <begin position="49"/>
        <end position="112"/>
    </location>
</feature>
<name>A0A1U7LW88_NEOID</name>
<feature type="compositionally biased region" description="Basic and acidic residues" evidence="1">
    <location>
        <begin position="89"/>
        <end position="112"/>
    </location>
</feature>
<accession>A0A1U7LW88</accession>
<protein>
    <submittedName>
        <fullName evidence="2">Uncharacterized protein</fullName>
    </submittedName>
</protein>
<evidence type="ECO:0000313" key="3">
    <source>
        <dbReference type="Proteomes" id="UP000186594"/>
    </source>
</evidence>
<sequence>MEARVHLADNLVCYKFGEGRFAVKETILLCPGDKLAFCRLHRKKIAQAEVVAESPEQETSEKDTLCSSTGQRGRENNLNSEQEQDEDVPERLWLPRREDRRDDVGGFRNRED</sequence>